<keyword evidence="3" id="KW-1185">Reference proteome</keyword>
<dbReference type="Proteomes" id="UP000499080">
    <property type="component" value="Unassembled WGS sequence"/>
</dbReference>
<evidence type="ECO:0000256" key="1">
    <source>
        <dbReference type="SAM" id="MobiDB-lite"/>
    </source>
</evidence>
<proteinExistence type="predicted"/>
<dbReference type="EMBL" id="BGPR01000186">
    <property type="protein sequence ID" value="GBM03026.1"/>
    <property type="molecule type" value="Genomic_DNA"/>
</dbReference>
<gene>
    <name evidence="2" type="ORF">AVEN_14540_1</name>
</gene>
<feature type="region of interest" description="Disordered" evidence="1">
    <location>
        <begin position="19"/>
        <end position="85"/>
    </location>
</feature>
<sequence>MLSFTRTAISEFVAVDGLPSRSASSISEEQPTLLQENNSTESISQSSKTFPPAETPSTSLPVTVPSVNFTTSTPSNSKQDTSLPLPIENTTSSFFNSTQKNSSTISIPSVSDDYAKTRETTKICPFLDSYTTDIDTEISAWLGNDFNNTETEAECNSNPHHKQKFSFVESTLRSSSRSTFQSS</sequence>
<protein>
    <submittedName>
        <fullName evidence="2">Uncharacterized protein</fullName>
    </submittedName>
</protein>
<accession>A0A4Y2CGP4</accession>
<evidence type="ECO:0000313" key="3">
    <source>
        <dbReference type="Proteomes" id="UP000499080"/>
    </source>
</evidence>
<dbReference type="AlphaFoldDB" id="A0A4Y2CGP4"/>
<reference evidence="2 3" key="1">
    <citation type="journal article" date="2019" name="Sci. Rep.">
        <title>Orb-weaving spider Araneus ventricosus genome elucidates the spidroin gene catalogue.</title>
        <authorList>
            <person name="Kono N."/>
            <person name="Nakamura H."/>
            <person name="Ohtoshi R."/>
            <person name="Moran D.A.P."/>
            <person name="Shinohara A."/>
            <person name="Yoshida Y."/>
            <person name="Fujiwara M."/>
            <person name="Mori M."/>
            <person name="Tomita M."/>
            <person name="Arakawa K."/>
        </authorList>
    </citation>
    <scope>NUCLEOTIDE SEQUENCE [LARGE SCALE GENOMIC DNA]</scope>
</reference>
<evidence type="ECO:0000313" key="2">
    <source>
        <dbReference type="EMBL" id="GBM03026.1"/>
    </source>
</evidence>
<feature type="compositionally biased region" description="Polar residues" evidence="1">
    <location>
        <begin position="21"/>
        <end position="85"/>
    </location>
</feature>
<name>A0A4Y2CGP4_ARAVE</name>
<organism evidence="2 3">
    <name type="scientific">Araneus ventricosus</name>
    <name type="common">Orbweaver spider</name>
    <name type="synonym">Epeira ventricosa</name>
    <dbReference type="NCBI Taxonomy" id="182803"/>
    <lineage>
        <taxon>Eukaryota</taxon>
        <taxon>Metazoa</taxon>
        <taxon>Ecdysozoa</taxon>
        <taxon>Arthropoda</taxon>
        <taxon>Chelicerata</taxon>
        <taxon>Arachnida</taxon>
        <taxon>Araneae</taxon>
        <taxon>Araneomorphae</taxon>
        <taxon>Entelegynae</taxon>
        <taxon>Araneoidea</taxon>
        <taxon>Araneidae</taxon>
        <taxon>Araneus</taxon>
    </lineage>
</organism>
<comment type="caution">
    <text evidence="2">The sequence shown here is derived from an EMBL/GenBank/DDBJ whole genome shotgun (WGS) entry which is preliminary data.</text>
</comment>